<name>A0ABQ9W161_SAGOE</name>
<sequence>MGTRDVLTQLSCLFQQWRLLPYLAAAYALDHFSKSLFLDLVELQRGLAAGDRSARQSLGRIPPVVPTRPGLSASAAIEQPGTRPHACLSRMC</sequence>
<evidence type="ECO:0000313" key="1">
    <source>
        <dbReference type="EMBL" id="KAK2115382.1"/>
    </source>
</evidence>
<dbReference type="Gene3D" id="1.20.140.10">
    <property type="entry name" value="Butyryl-CoA Dehydrogenase, subunit A, domain 3"/>
    <property type="match status" value="1"/>
</dbReference>
<proteinExistence type="predicted"/>
<keyword evidence="2" id="KW-1185">Reference proteome</keyword>
<protein>
    <submittedName>
        <fullName evidence="1">Uncharacterized protein</fullName>
    </submittedName>
</protein>
<dbReference type="Proteomes" id="UP001266305">
    <property type="component" value="Unassembled WGS sequence"/>
</dbReference>
<evidence type="ECO:0000313" key="2">
    <source>
        <dbReference type="Proteomes" id="UP001266305"/>
    </source>
</evidence>
<gene>
    <name evidence="1" type="ORF">P7K49_006008</name>
</gene>
<dbReference type="EMBL" id="JASSZA010000003">
    <property type="protein sequence ID" value="KAK2115382.1"/>
    <property type="molecule type" value="Genomic_DNA"/>
</dbReference>
<comment type="caution">
    <text evidence="1">The sequence shown here is derived from an EMBL/GenBank/DDBJ whole genome shotgun (WGS) entry which is preliminary data.</text>
</comment>
<accession>A0ABQ9W161</accession>
<organism evidence="1 2">
    <name type="scientific">Saguinus oedipus</name>
    <name type="common">Cotton-top tamarin</name>
    <name type="synonym">Oedipomidas oedipus</name>
    <dbReference type="NCBI Taxonomy" id="9490"/>
    <lineage>
        <taxon>Eukaryota</taxon>
        <taxon>Metazoa</taxon>
        <taxon>Chordata</taxon>
        <taxon>Craniata</taxon>
        <taxon>Vertebrata</taxon>
        <taxon>Euteleostomi</taxon>
        <taxon>Mammalia</taxon>
        <taxon>Eutheria</taxon>
        <taxon>Euarchontoglires</taxon>
        <taxon>Primates</taxon>
        <taxon>Haplorrhini</taxon>
        <taxon>Platyrrhini</taxon>
        <taxon>Cebidae</taxon>
        <taxon>Callitrichinae</taxon>
        <taxon>Saguinus</taxon>
    </lineage>
</organism>
<reference evidence="1 2" key="1">
    <citation type="submission" date="2023-05" db="EMBL/GenBank/DDBJ databases">
        <title>B98-5 Cell Line De Novo Hybrid Assembly: An Optical Mapping Approach.</title>
        <authorList>
            <person name="Kananen K."/>
            <person name="Auerbach J.A."/>
            <person name="Kautto E."/>
            <person name="Blachly J.S."/>
        </authorList>
    </citation>
    <scope>NUCLEOTIDE SEQUENCE [LARGE SCALE GENOMIC DNA]</scope>
    <source>
        <strain evidence="1">B95-8</strain>
        <tissue evidence="1">Cell line</tissue>
    </source>
</reference>